<evidence type="ECO:0000256" key="1">
    <source>
        <dbReference type="SAM" id="Phobius"/>
    </source>
</evidence>
<dbReference type="EMBL" id="BNAT01000018">
    <property type="protein sequence ID" value="GHE32889.1"/>
    <property type="molecule type" value="Genomic_DNA"/>
</dbReference>
<evidence type="ECO:0000313" key="2">
    <source>
        <dbReference type="EMBL" id="GHE32889.1"/>
    </source>
</evidence>
<organism evidence="2 3">
    <name type="scientific">Streptomyces capitiformicae</name>
    <dbReference type="NCBI Taxonomy" id="2014920"/>
    <lineage>
        <taxon>Bacteria</taxon>
        <taxon>Bacillati</taxon>
        <taxon>Actinomycetota</taxon>
        <taxon>Actinomycetes</taxon>
        <taxon>Kitasatosporales</taxon>
        <taxon>Streptomycetaceae</taxon>
        <taxon>Streptomyces</taxon>
    </lineage>
</organism>
<dbReference type="AlphaFoldDB" id="A0A918Z107"/>
<gene>
    <name evidence="2" type="ORF">GCM10017771_49770</name>
</gene>
<feature type="transmembrane region" description="Helical" evidence="1">
    <location>
        <begin position="43"/>
        <end position="63"/>
    </location>
</feature>
<dbReference type="RefSeq" id="WP_229914008.1">
    <property type="nucleotide sequence ID" value="NZ_BNAT01000018.1"/>
</dbReference>
<accession>A0A918Z107</accession>
<reference evidence="2" key="2">
    <citation type="submission" date="2020-09" db="EMBL/GenBank/DDBJ databases">
        <authorList>
            <person name="Sun Q."/>
            <person name="Zhou Y."/>
        </authorList>
    </citation>
    <scope>NUCLEOTIDE SEQUENCE</scope>
    <source>
        <strain evidence="2">CGMCC 4.7403</strain>
    </source>
</reference>
<feature type="transmembrane region" description="Helical" evidence="1">
    <location>
        <begin position="69"/>
        <end position="88"/>
    </location>
</feature>
<keyword evidence="3" id="KW-1185">Reference proteome</keyword>
<dbReference type="Proteomes" id="UP000603227">
    <property type="component" value="Unassembled WGS sequence"/>
</dbReference>
<keyword evidence="1" id="KW-0472">Membrane</keyword>
<sequence length="96" mass="10310">MPENIVTGFLATVSLVVVVFAVIAIRTAWLLPWLRRSTLRPRMWGYATLVGGVALALFSYAFATERSSAIGAAAVVLFLVSSVLSFLATRPGRVTP</sequence>
<keyword evidence="1" id="KW-0812">Transmembrane</keyword>
<feature type="transmembrane region" description="Helical" evidence="1">
    <location>
        <begin position="6"/>
        <end position="31"/>
    </location>
</feature>
<keyword evidence="1" id="KW-1133">Transmembrane helix</keyword>
<comment type="caution">
    <text evidence="2">The sequence shown here is derived from an EMBL/GenBank/DDBJ whole genome shotgun (WGS) entry which is preliminary data.</text>
</comment>
<protein>
    <submittedName>
        <fullName evidence="2">Uncharacterized protein</fullName>
    </submittedName>
</protein>
<evidence type="ECO:0000313" key="3">
    <source>
        <dbReference type="Proteomes" id="UP000603227"/>
    </source>
</evidence>
<name>A0A918Z107_9ACTN</name>
<reference evidence="2" key="1">
    <citation type="journal article" date="2014" name="Int. J. Syst. Evol. Microbiol.">
        <title>Complete genome sequence of Corynebacterium casei LMG S-19264T (=DSM 44701T), isolated from a smear-ripened cheese.</title>
        <authorList>
            <consortium name="US DOE Joint Genome Institute (JGI-PGF)"/>
            <person name="Walter F."/>
            <person name="Albersmeier A."/>
            <person name="Kalinowski J."/>
            <person name="Ruckert C."/>
        </authorList>
    </citation>
    <scope>NUCLEOTIDE SEQUENCE</scope>
    <source>
        <strain evidence="2">CGMCC 4.7403</strain>
    </source>
</reference>
<proteinExistence type="predicted"/>